<feature type="transmembrane region" description="Helical" evidence="5">
    <location>
        <begin position="37"/>
        <end position="59"/>
    </location>
</feature>
<dbReference type="EMBL" id="NDIQ01000021">
    <property type="protein sequence ID" value="PRT54364.1"/>
    <property type="molecule type" value="Genomic_DNA"/>
</dbReference>
<dbReference type="SUPFAM" id="SSF69593">
    <property type="entry name" value="Glycerol-3-phosphate (1)-acyltransferase"/>
    <property type="match status" value="1"/>
</dbReference>
<dbReference type="GO" id="GO:0003841">
    <property type="term" value="F:1-acylglycerol-3-phosphate O-acyltransferase activity"/>
    <property type="evidence" value="ECO:0007669"/>
    <property type="project" value="UniProtKB-UniRule"/>
</dbReference>
<dbReference type="GeneID" id="36515732"/>
<evidence type="ECO:0000256" key="3">
    <source>
        <dbReference type="ARBA" id="ARBA00023315"/>
    </source>
</evidence>
<protein>
    <recommendedName>
        <fullName evidence="4">1-acyl-sn-glycerol-3-phosphate acyltransferase</fullName>
        <ecNumber evidence="4">2.3.1.51</ecNumber>
    </recommendedName>
</protein>
<comment type="similarity">
    <text evidence="1 4">Belongs to the 1-acyl-sn-glycerol-3-phosphate acyltransferase family.</text>
</comment>
<gene>
    <name evidence="7" type="ORF">B9G98_01984</name>
</gene>
<dbReference type="AlphaFoldDB" id="A0A2T0FHA2"/>
<organism evidence="7 8">
    <name type="scientific">Wickerhamiella sorbophila</name>
    <dbReference type="NCBI Taxonomy" id="45607"/>
    <lineage>
        <taxon>Eukaryota</taxon>
        <taxon>Fungi</taxon>
        <taxon>Dikarya</taxon>
        <taxon>Ascomycota</taxon>
        <taxon>Saccharomycotina</taxon>
        <taxon>Dipodascomycetes</taxon>
        <taxon>Dipodascales</taxon>
        <taxon>Trichomonascaceae</taxon>
        <taxon>Wickerhamiella</taxon>
    </lineage>
</organism>
<dbReference type="GO" id="GO:0005783">
    <property type="term" value="C:endoplasmic reticulum"/>
    <property type="evidence" value="ECO:0007669"/>
    <property type="project" value="TreeGrafter"/>
</dbReference>
<accession>A0A2T0FHA2</accession>
<dbReference type="Proteomes" id="UP000238350">
    <property type="component" value="Unassembled WGS sequence"/>
</dbReference>
<dbReference type="GO" id="GO:0016020">
    <property type="term" value="C:membrane"/>
    <property type="evidence" value="ECO:0007669"/>
    <property type="project" value="InterPro"/>
</dbReference>
<dbReference type="InterPro" id="IPR002123">
    <property type="entry name" value="Plipid/glycerol_acylTrfase"/>
</dbReference>
<keyword evidence="3 4" id="KW-0012">Acyltransferase</keyword>
<name>A0A2T0FHA2_9ASCO</name>
<evidence type="ECO:0000259" key="6">
    <source>
        <dbReference type="SMART" id="SM00563"/>
    </source>
</evidence>
<keyword evidence="5" id="KW-0472">Membrane</keyword>
<keyword evidence="2 4" id="KW-0808">Transferase</keyword>
<proteinExistence type="inferred from homology"/>
<comment type="caution">
    <text evidence="7">The sequence shown here is derived from an EMBL/GenBank/DDBJ whole genome shotgun (WGS) entry which is preliminary data.</text>
</comment>
<evidence type="ECO:0000256" key="2">
    <source>
        <dbReference type="ARBA" id="ARBA00022679"/>
    </source>
</evidence>
<evidence type="ECO:0000313" key="8">
    <source>
        <dbReference type="Proteomes" id="UP000238350"/>
    </source>
</evidence>
<dbReference type="STRING" id="45607.A0A2T0FHA2"/>
<keyword evidence="4" id="KW-1208">Phospholipid metabolism</keyword>
<comment type="catalytic activity">
    <reaction evidence="4">
        <text>a 1-acyl-sn-glycero-3-phosphate + an acyl-CoA = a 1,2-diacyl-sn-glycero-3-phosphate + CoA</text>
        <dbReference type="Rhea" id="RHEA:19709"/>
        <dbReference type="ChEBI" id="CHEBI:57287"/>
        <dbReference type="ChEBI" id="CHEBI:57970"/>
        <dbReference type="ChEBI" id="CHEBI:58342"/>
        <dbReference type="ChEBI" id="CHEBI:58608"/>
        <dbReference type="EC" id="2.3.1.51"/>
    </reaction>
</comment>
<dbReference type="PANTHER" id="PTHR10434:SF11">
    <property type="entry name" value="1-ACYL-SN-GLYCEROL-3-PHOSPHATE ACYLTRANSFERASE"/>
    <property type="match status" value="1"/>
</dbReference>
<keyword evidence="4" id="KW-0443">Lipid metabolism</keyword>
<dbReference type="SMART" id="SM00563">
    <property type="entry name" value="PlsC"/>
    <property type="match status" value="1"/>
</dbReference>
<dbReference type="GO" id="GO:0006654">
    <property type="term" value="P:phosphatidic acid biosynthetic process"/>
    <property type="evidence" value="ECO:0007669"/>
    <property type="project" value="TreeGrafter"/>
</dbReference>
<dbReference type="NCBIfam" id="TIGR00530">
    <property type="entry name" value="AGP_acyltrn"/>
    <property type="match status" value="1"/>
</dbReference>
<evidence type="ECO:0000313" key="7">
    <source>
        <dbReference type="EMBL" id="PRT54364.1"/>
    </source>
</evidence>
<dbReference type="PANTHER" id="PTHR10434">
    <property type="entry name" value="1-ACYL-SN-GLYCEROL-3-PHOSPHATE ACYLTRANSFERASE"/>
    <property type="match status" value="1"/>
</dbReference>
<feature type="transmembrane region" description="Helical" evidence="5">
    <location>
        <begin position="6"/>
        <end position="25"/>
    </location>
</feature>
<keyword evidence="4" id="KW-0594">Phospholipid biosynthesis</keyword>
<comment type="domain">
    <text evidence="4">The HXXXXD motif is essential for acyltransferase activity and may constitute the binding site for the phosphate moiety of the glycerol-3-phosphate.</text>
</comment>
<dbReference type="RefSeq" id="XP_024664309.1">
    <property type="nucleotide sequence ID" value="XM_024808541.1"/>
</dbReference>
<keyword evidence="5" id="KW-1133">Transmembrane helix</keyword>
<dbReference type="CDD" id="cd07989">
    <property type="entry name" value="LPLAT_AGPAT-like"/>
    <property type="match status" value="1"/>
</dbReference>
<feature type="transmembrane region" description="Helical" evidence="5">
    <location>
        <begin position="130"/>
        <end position="148"/>
    </location>
</feature>
<sequence>MGIGSLLKTAAASVGGVLFVSYLGFIKPLKYYGRMAAYVMCVLISATYGVLLSAVLVFVGKRRLVQHLVARFFLCLTSVVMGIHMKVENAETLTNTRPAVFISNHQSMLDVLVLGAIFPPYTSVTAKKSLKYYPFLGWFMWASGSVFLNRTNRANALKAFEDAKVEIKKYKQSVFMFPEGTRSHAFSPEMMPFKKGAFHLAIQSQLPVVPIVVSNYSRIWSQPHNHISTGTVPIRVLDPVPTKGLTAADVDSLIAKVRENMLKASTELGYAQATS</sequence>
<feature type="transmembrane region" description="Helical" evidence="5">
    <location>
        <begin position="99"/>
        <end position="118"/>
    </location>
</feature>
<evidence type="ECO:0000256" key="5">
    <source>
        <dbReference type="SAM" id="Phobius"/>
    </source>
</evidence>
<keyword evidence="8" id="KW-1185">Reference proteome</keyword>
<feature type="transmembrane region" description="Helical" evidence="5">
    <location>
        <begin position="65"/>
        <end position="87"/>
    </location>
</feature>
<dbReference type="InterPro" id="IPR004552">
    <property type="entry name" value="AGP_acyltrans"/>
</dbReference>
<dbReference type="OrthoDB" id="202234at2759"/>
<keyword evidence="5" id="KW-0812">Transmembrane</keyword>
<dbReference type="EC" id="2.3.1.51" evidence="4"/>
<keyword evidence="4" id="KW-0444">Lipid biosynthesis</keyword>
<dbReference type="Pfam" id="PF01553">
    <property type="entry name" value="Acyltransferase"/>
    <property type="match status" value="1"/>
</dbReference>
<evidence type="ECO:0000256" key="1">
    <source>
        <dbReference type="ARBA" id="ARBA00008655"/>
    </source>
</evidence>
<feature type="domain" description="Phospholipid/glycerol acyltransferase" evidence="6">
    <location>
        <begin position="99"/>
        <end position="216"/>
    </location>
</feature>
<reference evidence="7 8" key="1">
    <citation type="submission" date="2017-04" db="EMBL/GenBank/DDBJ databases">
        <title>Genome sequencing of [Candida] sorbophila.</title>
        <authorList>
            <person name="Ahn J.O."/>
        </authorList>
    </citation>
    <scope>NUCLEOTIDE SEQUENCE [LARGE SCALE GENOMIC DNA]</scope>
    <source>
        <strain evidence="7 8">DS02</strain>
    </source>
</reference>
<evidence type="ECO:0000256" key="4">
    <source>
        <dbReference type="RuleBase" id="RU361267"/>
    </source>
</evidence>